<dbReference type="STRING" id="1206466.K0KTA4"/>
<dbReference type="FunCoup" id="K0KTA4">
    <property type="interactions" value="102"/>
</dbReference>
<feature type="region of interest" description="Disordered" evidence="1">
    <location>
        <begin position="148"/>
        <end position="201"/>
    </location>
</feature>
<evidence type="ECO:0000256" key="1">
    <source>
        <dbReference type="SAM" id="MobiDB-lite"/>
    </source>
</evidence>
<dbReference type="Proteomes" id="UP000009328">
    <property type="component" value="Unassembled WGS sequence"/>
</dbReference>
<feature type="compositionally biased region" description="Low complexity" evidence="1">
    <location>
        <begin position="77"/>
        <end position="89"/>
    </location>
</feature>
<evidence type="ECO:0008006" key="4">
    <source>
        <dbReference type="Google" id="ProtNLM"/>
    </source>
</evidence>
<proteinExistence type="predicted"/>
<accession>K0KTA4</accession>
<feature type="compositionally biased region" description="Basic and acidic residues" evidence="1">
    <location>
        <begin position="95"/>
        <end position="104"/>
    </location>
</feature>
<feature type="region of interest" description="Disordered" evidence="1">
    <location>
        <begin position="320"/>
        <end position="354"/>
    </location>
</feature>
<protein>
    <recommendedName>
        <fullName evidence="4">UBA domain-containing protein</fullName>
    </recommendedName>
</protein>
<evidence type="ECO:0000313" key="2">
    <source>
        <dbReference type="EMBL" id="CCH44533.1"/>
    </source>
</evidence>
<keyword evidence="3" id="KW-1185">Reference proteome</keyword>
<dbReference type="Gene3D" id="1.10.8.10">
    <property type="entry name" value="DNA helicase RuvA subunit, C-terminal domain"/>
    <property type="match status" value="1"/>
</dbReference>
<comment type="caution">
    <text evidence="2">The sequence shown here is derived from an EMBL/GenBank/DDBJ whole genome shotgun (WGS) entry which is preliminary data.</text>
</comment>
<organism evidence="2 3">
    <name type="scientific">Wickerhamomyces ciferrii (strain ATCC 14091 / BCRC 22168 / CBS 111 / JCM 3599 / NBRC 0793 / NRRL Y-1031 F-60-10)</name>
    <name type="common">Yeast</name>
    <name type="synonym">Pichia ciferrii</name>
    <dbReference type="NCBI Taxonomy" id="1206466"/>
    <lineage>
        <taxon>Eukaryota</taxon>
        <taxon>Fungi</taxon>
        <taxon>Dikarya</taxon>
        <taxon>Ascomycota</taxon>
        <taxon>Saccharomycotina</taxon>
        <taxon>Saccharomycetes</taxon>
        <taxon>Phaffomycetales</taxon>
        <taxon>Wickerhamomycetaceae</taxon>
        <taxon>Wickerhamomyces</taxon>
    </lineage>
</organism>
<dbReference type="HOGENOM" id="CLU_031494_1_0_1"/>
<reference evidence="2 3" key="1">
    <citation type="journal article" date="2012" name="Eukaryot. Cell">
        <title>Draft genome sequence of Wickerhamomyces ciferrii NRRL Y-1031 F-60-10.</title>
        <authorList>
            <person name="Schneider J."/>
            <person name="Andrea H."/>
            <person name="Blom J."/>
            <person name="Jaenicke S."/>
            <person name="Ruckert C."/>
            <person name="Schorsch C."/>
            <person name="Szczepanowski R."/>
            <person name="Farwick M."/>
            <person name="Goesmann A."/>
            <person name="Puhler A."/>
            <person name="Schaffer S."/>
            <person name="Tauch A."/>
            <person name="Kohler T."/>
            <person name="Brinkrolf K."/>
        </authorList>
    </citation>
    <scope>NUCLEOTIDE SEQUENCE [LARGE SCALE GENOMIC DNA]</scope>
    <source>
        <strain evidence="3">ATCC 14091 / BCRC 22168 / CBS 111 / JCM 3599 / NBRC 0793 / NRRL Y-1031 F-60-10</strain>
    </source>
</reference>
<dbReference type="InParanoid" id="K0KTA4"/>
<name>K0KTA4_WICCF</name>
<feature type="compositionally biased region" description="Low complexity" evidence="1">
    <location>
        <begin position="188"/>
        <end position="199"/>
    </location>
</feature>
<gene>
    <name evidence="2" type="ORF">BN7_4099</name>
</gene>
<dbReference type="SUPFAM" id="SSF46934">
    <property type="entry name" value="UBA-like"/>
    <property type="match status" value="1"/>
</dbReference>
<dbReference type="EMBL" id="CAIF01000140">
    <property type="protein sequence ID" value="CCH44533.1"/>
    <property type="molecule type" value="Genomic_DNA"/>
</dbReference>
<sequence length="367" mass="41364">MSKRNQKRIEHELKDLINERSNSNKCGECGAGFPSIEIYQYLRQKYLQGKFRHDPIDEQDYNLGGSSSRPRSRARSISRPSSRPSTSSRNIPKLSHRDISEYDRLKYRKQEQKLEDQGFSNVDDNYESLYLAKGDFNLAIDILQNSGPSVTNSRDEGPKPALPRRPGTSVSSTGGGPSQSISQPATASSDWWSGNNNGSTTQQQIATPAIFDGTSSSQLQSQQTTGIIEPPQQYLDPQTGIIYVDPIQQQQYLQQQQQLQLQQNPTGFYQQQSQQFPQQTGFQQPQQTGIFNQQQQPFQTGGVAPQRTGIDKNQLLSLYNTGSQQQQQQQQQTGFSQGFPQQPQQTGFQQQPQQGYQFGGFNGYNYQ</sequence>
<evidence type="ECO:0000313" key="3">
    <source>
        <dbReference type="Proteomes" id="UP000009328"/>
    </source>
</evidence>
<dbReference type="InterPro" id="IPR009060">
    <property type="entry name" value="UBA-like_sf"/>
</dbReference>
<feature type="region of interest" description="Disordered" evidence="1">
    <location>
        <begin position="56"/>
        <end position="104"/>
    </location>
</feature>
<dbReference type="AlphaFoldDB" id="K0KTA4"/>
<dbReference type="eggNOG" id="KOG0703">
    <property type="taxonomic scope" value="Eukaryota"/>
</dbReference>